<evidence type="ECO:0000256" key="2">
    <source>
        <dbReference type="ARBA" id="ARBA00022833"/>
    </source>
</evidence>
<dbReference type="InterPro" id="IPR052639">
    <property type="entry name" value="TRAIP_ubiq-protein_ligase"/>
</dbReference>
<dbReference type="OrthoDB" id="5831711at2759"/>
<accession>A0A0M3K0L1</accession>
<dbReference type="Gene3D" id="3.30.40.10">
    <property type="entry name" value="Zinc/RING finger domain, C3HC4 (zinc finger)"/>
    <property type="match status" value="1"/>
</dbReference>
<sequence>MSLSPFGICPICFEPLEPSNISALRCGHTFHYQCILQWLQSHDQNPSNCPECRQPTTEDSIIKQLFFCTEKESSHIDHEIVQAELEILASDKERFKTLYEQEKGKTKNQELQLKKMQTLETTVQDQTKKIEIHER</sequence>
<gene>
    <name evidence="5" type="ORF">ASIM_LOCUS13778</name>
</gene>
<keyword evidence="6" id="KW-1185">Reference proteome</keyword>
<reference evidence="7" key="1">
    <citation type="submission" date="2017-02" db="UniProtKB">
        <authorList>
            <consortium name="WormBaseParasite"/>
        </authorList>
    </citation>
    <scope>IDENTIFICATION</scope>
</reference>
<dbReference type="AlphaFoldDB" id="A0A0M3K0L1"/>
<proteinExistence type="predicted"/>
<evidence type="ECO:0000256" key="1">
    <source>
        <dbReference type="ARBA" id="ARBA00022771"/>
    </source>
</evidence>
<dbReference type="InterPro" id="IPR001841">
    <property type="entry name" value="Znf_RING"/>
</dbReference>
<dbReference type="PROSITE" id="PS50089">
    <property type="entry name" value="ZF_RING_2"/>
    <property type="match status" value="1"/>
</dbReference>
<dbReference type="PANTHER" id="PTHR46569:SF1">
    <property type="entry name" value="E3 UBIQUITIN-PROTEIN LIGASE RFWD3-RELATED"/>
    <property type="match status" value="1"/>
</dbReference>
<dbReference type="GO" id="GO:0061630">
    <property type="term" value="F:ubiquitin protein ligase activity"/>
    <property type="evidence" value="ECO:0007669"/>
    <property type="project" value="TreeGrafter"/>
</dbReference>
<evidence type="ECO:0000313" key="6">
    <source>
        <dbReference type="Proteomes" id="UP000267096"/>
    </source>
</evidence>
<dbReference type="SMART" id="SM00184">
    <property type="entry name" value="RING"/>
    <property type="match status" value="1"/>
</dbReference>
<keyword evidence="1 3" id="KW-0863">Zinc-finger</keyword>
<feature type="domain" description="RING-type" evidence="4">
    <location>
        <begin position="9"/>
        <end position="53"/>
    </location>
</feature>
<keyword evidence="1 3" id="KW-0479">Metal-binding</keyword>
<dbReference type="GO" id="GO:0005634">
    <property type="term" value="C:nucleus"/>
    <property type="evidence" value="ECO:0007669"/>
    <property type="project" value="TreeGrafter"/>
</dbReference>
<reference evidence="5 6" key="2">
    <citation type="submission" date="2018-11" db="EMBL/GenBank/DDBJ databases">
        <authorList>
            <consortium name="Pathogen Informatics"/>
        </authorList>
    </citation>
    <scope>NUCLEOTIDE SEQUENCE [LARGE SCALE GENOMIC DNA]</scope>
</reference>
<name>A0A0M3K0L1_ANISI</name>
<evidence type="ECO:0000313" key="5">
    <source>
        <dbReference type="EMBL" id="VDK50552.1"/>
    </source>
</evidence>
<dbReference type="WBParaSite" id="ASIM_0001435001-mRNA-1">
    <property type="protein sequence ID" value="ASIM_0001435001-mRNA-1"/>
    <property type="gene ID" value="ASIM_0001435001"/>
</dbReference>
<evidence type="ECO:0000313" key="7">
    <source>
        <dbReference type="WBParaSite" id="ASIM_0001435001-mRNA-1"/>
    </source>
</evidence>
<dbReference type="Proteomes" id="UP000267096">
    <property type="component" value="Unassembled WGS sequence"/>
</dbReference>
<evidence type="ECO:0000256" key="3">
    <source>
        <dbReference type="PROSITE-ProRule" id="PRU00175"/>
    </source>
</evidence>
<dbReference type="SUPFAM" id="SSF57850">
    <property type="entry name" value="RING/U-box"/>
    <property type="match status" value="1"/>
</dbReference>
<dbReference type="InterPro" id="IPR013083">
    <property type="entry name" value="Znf_RING/FYVE/PHD"/>
</dbReference>
<protein>
    <submittedName>
        <fullName evidence="7">RING-type domain-containing protein</fullName>
    </submittedName>
</protein>
<dbReference type="GO" id="GO:0016567">
    <property type="term" value="P:protein ubiquitination"/>
    <property type="evidence" value="ECO:0007669"/>
    <property type="project" value="TreeGrafter"/>
</dbReference>
<dbReference type="Pfam" id="PF13639">
    <property type="entry name" value="zf-RING_2"/>
    <property type="match status" value="1"/>
</dbReference>
<dbReference type="PANTHER" id="PTHR46569">
    <property type="entry name" value="E3 UBIQUITIN-PROTEIN LIGASE TRAIP"/>
    <property type="match status" value="1"/>
</dbReference>
<dbReference type="GO" id="GO:0008270">
    <property type="term" value="F:zinc ion binding"/>
    <property type="evidence" value="ECO:0007669"/>
    <property type="project" value="UniProtKB-KW"/>
</dbReference>
<dbReference type="GO" id="GO:0031297">
    <property type="term" value="P:replication fork processing"/>
    <property type="evidence" value="ECO:0007669"/>
    <property type="project" value="TreeGrafter"/>
</dbReference>
<dbReference type="GO" id="GO:0090734">
    <property type="term" value="C:site of DNA damage"/>
    <property type="evidence" value="ECO:0007669"/>
    <property type="project" value="TreeGrafter"/>
</dbReference>
<evidence type="ECO:0000259" key="4">
    <source>
        <dbReference type="PROSITE" id="PS50089"/>
    </source>
</evidence>
<keyword evidence="2" id="KW-0862">Zinc</keyword>
<dbReference type="EMBL" id="UYRR01031496">
    <property type="protein sequence ID" value="VDK50552.1"/>
    <property type="molecule type" value="Genomic_DNA"/>
</dbReference>
<organism evidence="7">
    <name type="scientific">Anisakis simplex</name>
    <name type="common">Herring worm</name>
    <dbReference type="NCBI Taxonomy" id="6269"/>
    <lineage>
        <taxon>Eukaryota</taxon>
        <taxon>Metazoa</taxon>
        <taxon>Ecdysozoa</taxon>
        <taxon>Nematoda</taxon>
        <taxon>Chromadorea</taxon>
        <taxon>Rhabditida</taxon>
        <taxon>Spirurina</taxon>
        <taxon>Ascaridomorpha</taxon>
        <taxon>Ascaridoidea</taxon>
        <taxon>Anisakidae</taxon>
        <taxon>Anisakis</taxon>
        <taxon>Anisakis simplex complex</taxon>
    </lineage>
</organism>